<sequence length="381" mass="42928">MMRPTTPNFQQKVGPTSPPETPRDTSPSQAYDQRPGTKESIRLGFRPAVSRPMSQTPHIKPTGNGHHFSYTRPDQLSPRSSSSSSVAPSESGSHSDSSSIGPQAGPGAGPDPVQSPDCTLPSVEQTAAISADDDCDCDSGQEEITTTPPQHQPQPQPQPHDPGHHHHHQHHRHHGEIHQIHIHNHDEVIQPLRIVAYSSTEVNFTLEELESDYDPQDSDTEDLPTMLPHAIEYPQSERSRSRSRGRVDNKIMRSFTRLGVHDDSDESDEDDELDPVMHRRIIQQIRSQQRRRRMKSGSIGKRTISESIGSDTDNEDVPYLNVEEVGSSARRLRRKYERHSFIFQDPPPPRIDEMDEPPSTDDEVEIFGKELPYWTMEIDSS</sequence>
<feature type="region of interest" description="Disordered" evidence="1">
    <location>
        <begin position="340"/>
        <end position="362"/>
    </location>
</feature>
<feature type="compositionally biased region" description="Acidic residues" evidence="1">
    <location>
        <begin position="353"/>
        <end position="362"/>
    </location>
</feature>
<comment type="caution">
    <text evidence="2">The sequence shown here is derived from an EMBL/GenBank/DDBJ whole genome shotgun (WGS) entry which is preliminary data.</text>
</comment>
<feature type="compositionally biased region" description="Low complexity" evidence="1">
    <location>
        <begin position="77"/>
        <end position="105"/>
    </location>
</feature>
<dbReference type="Proteomes" id="UP001201980">
    <property type="component" value="Unassembled WGS sequence"/>
</dbReference>
<keyword evidence="3" id="KW-1185">Reference proteome</keyword>
<reference evidence="2" key="1">
    <citation type="submission" date="2022-07" db="EMBL/GenBank/DDBJ databases">
        <title>Draft genome sequence of Zalerion maritima ATCC 34329, a (micro)plastics degrading marine fungus.</title>
        <authorList>
            <person name="Paco A."/>
            <person name="Goncalves M.F.M."/>
            <person name="Rocha-Santos T.A.P."/>
            <person name="Alves A."/>
        </authorList>
    </citation>
    <scope>NUCLEOTIDE SEQUENCE</scope>
    <source>
        <strain evidence="2">ATCC 34329</strain>
    </source>
</reference>
<feature type="compositionally biased region" description="Polar residues" evidence="1">
    <location>
        <begin position="1"/>
        <end position="14"/>
    </location>
</feature>
<accession>A0AAD5RR45</accession>
<evidence type="ECO:0000313" key="3">
    <source>
        <dbReference type="Proteomes" id="UP001201980"/>
    </source>
</evidence>
<feature type="compositionally biased region" description="Pro residues" evidence="1">
    <location>
        <begin position="150"/>
        <end position="160"/>
    </location>
</feature>
<dbReference type="EMBL" id="JAKWBI020000117">
    <property type="protein sequence ID" value="KAJ2902294.1"/>
    <property type="molecule type" value="Genomic_DNA"/>
</dbReference>
<feature type="compositionally biased region" description="Acidic residues" evidence="1">
    <location>
        <begin position="131"/>
        <end position="141"/>
    </location>
</feature>
<feature type="region of interest" description="Disordered" evidence="1">
    <location>
        <begin position="1"/>
        <end position="177"/>
    </location>
</feature>
<feature type="compositionally biased region" description="Basic residues" evidence="1">
    <location>
        <begin position="163"/>
        <end position="175"/>
    </location>
</feature>
<evidence type="ECO:0000313" key="2">
    <source>
        <dbReference type="EMBL" id="KAJ2902294.1"/>
    </source>
</evidence>
<gene>
    <name evidence="2" type="ORF">MKZ38_000760</name>
</gene>
<feature type="region of interest" description="Disordered" evidence="1">
    <location>
        <begin position="285"/>
        <end position="311"/>
    </location>
</feature>
<protein>
    <submittedName>
        <fullName evidence="2">Uncharacterized protein</fullName>
    </submittedName>
</protein>
<organism evidence="2 3">
    <name type="scientific">Zalerion maritima</name>
    <dbReference type="NCBI Taxonomy" id="339359"/>
    <lineage>
        <taxon>Eukaryota</taxon>
        <taxon>Fungi</taxon>
        <taxon>Dikarya</taxon>
        <taxon>Ascomycota</taxon>
        <taxon>Pezizomycotina</taxon>
        <taxon>Sordariomycetes</taxon>
        <taxon>Lulworthiomycetidae</taxon>
        <taxon>Lulworthiales</taxon>
        <taxon>Lulworthiaceae</taxon>
        <taxon>Zalerion</taxon>
    </lineage>
</organism>
<evidence type="ECO:0000256" key="1">
    <source>
        <dbReference type="SAM" id="MobiDB-lite"/>
    </source>
</evidence>
<dbReference type="AlphaFoldDB" id="A0AAD5RR45"/>
<name>A0AAD5RR45_9PEZI</name>
<proteinExistence type="predicted"/>